<dbReference type="InterPro" id="IPR037069">
    <property type="entry name" value="AcylCoA_DH/ox_N_sf"/>
</dbReference>
<organism evidence="1 2">
    <name type="scientific">Nocardia rhamnosiphila</name>
    <dbReference type="NCBI Taxonomy" id="426716"/>
    <lineage>
        <taxon>Bacteria</taxon>
        <taxon>Bacillati</taxon>
        <taxon>Actinomycetota</taxon>
        <taxon>Actinomycetes</taxon>
        <taxon>Mycobacteriales</taxon>
        <taxon>Nocardiaceae</taxon>
        <taxon>Nocardia</taxon>
    </lineage>
</organism>
<dbReference type="InterPro" id="IPR009100">
    <property type="entry name" value="AcylCoA_DH/oxidase_NM_dom_sf"/>
</dbReference>
<dbReference type="EMBL" id="JBEYBF010000004">
    <property type="protein sequence ID" value="MEU1951924.1"/>
    <property type="molecule type" value="Genomic_DNA"/>
</dbReference>
<evidence type="ECO:0000313" key="1">
    <source>
        <dbReference type="EMBL" id="MEU1951924.1"/>
    </source>
</evidence>
<name>A0ABV2WM06_9NOCA</name>
<dbReference type="SUPFAM" id="SSF56645">
    <property type="entry name" value="Acyl-CoA dehydrogenase NM domain-like"/>
    <property type="match status" value="1"/>
</dbReference>
<protein>
    <submittedName>
        <fullName evidence="1">Acyl-CoA dehydrogenase family protein</fullName>
        <ecNumber evidence="1">1.-.-.-</ecNumber>
    </submittedName>
</protein>
<sequence length="344" mass="36707">MTAAVTSGGRTVAEFVRARATDLDLGRADTRADIAEIGRRGLLGAGLGGSDIREIAGVIEQVAAESLAAGFSLWAQRMALEYVRRAPEPVRERYLDELASGRQVGVTAMAAALKHLAGLGELPLHADETVDDRVSGPIAWASNVFADALIVFPFRGRDGQGRVGVVRADADGVGIRPAPELLALGATASTALAFDRVRVCEDQLVTADLPAFCATIRPVFLLLQTAFCVGVAGSSAGEAGTRLHGLGAQFRAEYRTVAERYASAQRRLHSYARDAHANTPADLIRLRLDAARVAVDATRLESTLRGGAGYAVHCDTNRRFREAAFLPVQSPSEGQLRWELSQYD</sequence>
<keyword evidence="2" id="KW-1185">Reference proteome</keyword>
<dbReference type="Gene3D" id="1.10.540.10">
    <property type="entry name" value="Acyl-CoA dehydrogenase/oxidase, N-terminal domain"/>
    <property type="match status" value="1"/>
</dbReference>
<reference evidence="1 2" key="1">
    <citation type="submission" date="2024-06" db="EMBL/GenBank/DDBJ databases">
        <title>The Natural Products Discovery Center: Release of the First 8490 Sequenced Strains for Exploring Actinobacteria Biosynthetic Diversity.</title>
        <authorList>
            <person name="Kalkreuter E."/>
            <person name="Kautsar S.A."/>
            <person name="Yang D."/>
            <person name="Bader C.D."/>
            <person name="Teijaro C.N."/>
            <person name="Fluegel L."/>
            <person name="Davis C.M."/>
            <person name="Simpson J.R."/>
            <person name="Lauterbach L."/>
            <person name="Steele A.D."/>
            <person name="Gui C."/>
            <person name="Meng S."/>
            <person name="Li G."/>
            <person name="Viehrig K."/>
            <person name="Ye F."/>
            <person name="Su P."/>
            <person name="Kiefer A.F."/>
            <person name="Nichols A."/>
            <person name="Cepeda A.J."/>
            <person name="Yan W."/>
            <person name="Fan B."/>
            <person name="Jiang Y."/>
            <person name="Adhikari A."/>
            <person name="Zheng C.-J."/>
            <person name="Schuster L."/>
            <person name="Cowan T.M."/>
            <person name="Smanski M.J."/>
            <person name="Chevrette M.G."/>
            <person name="De Carvalho L.P.S."/>
            <person name="Shen B."/>
        </authorList>
    </citation>
    <scope>NUCLEOTIDE SEQUENCE [LARGE SCALE GENOMIC DNA]</scope>
    <source>
        <strain evidence="1 2">NPDC019708</strain>
    </source>
</reference>
<comment type="caution">
    <text evidence="1">The sequence shown here is derived from an EMBL/GenBank/DDBJ whole genome shotgun (WGS) entry which is preliminary data.</text>
</comment>
<dbReference type="Proteomes" id="UP001550628">
    <property type="component" value="Unassembled WGS sequence"/>
</dbReference>
<dbReference type="RefSeq" id="WP_356953823.1">
    <property type="nucleotide sequence ID" value="NZ_JBEYBD010000001.1"/>
</dbReference>
<evidence type="ECO:0000313" key="2">
    <source>
        <dbReference type="Proteomes" id="UP001550628"/>
    </source>
</evidence>
<keyword evidence="1" id="KW-0560">Oxidoreductase</keyword>
<dbReference type="EC" id="1.-.-.-" evidence="1"/>
<dbReference type="GO" id="GO:0016491">
    <property type="term" value="F:oxidoreductase activity"/>
    <property type="evidence" value="ECO:0007669"/>
    <property type="project" value="UniProtKB-KW"/>
</dbReference>
<accession>A0ABV2WM06</accession>
<gene>
    <name evidence="1" type="ORF">ABZ510_08665</name>
</gene>
<proteinExistence type="predicted"/>